<evidence type="ECO:0000256" key="1">
    <source>
        <dbReference type="ARBA" id="ARBA00005380"/>
    </source>
</evidence>
<evidence type="ECO:0000256" key="4">
    <source>
        <dbReference type="ARBA" id="ARBA00022679"/>
    </source>
</evidence>
<dbReference type="Proteomes" id="UP000317093">
    <property type="component" value="Chromosome"/>
</dbReference>
<evidence type="ECO:0000256" key="7">
    <source>
        <dbReference type="ARBA" id="ARBA00022777"/>
    </source>
</evidence>
<evidence type="ECO:0000256" key="10">
    <source>
        <dbReference type="ARBA" id="ARBA00022958"/>
    </source>
</evidence>
<dbReference type="InterPro" id="IPR011611">
    <property type="entry name" value="PfkB_dom"/>
</dbReference>
<proteinExistence type="inferred from homology"/>
<keyword evidence="9 12" id="KW-0460">Magnesium</keyword>
<keyword evidence="8 12" id="KW-0067">ATP-binding</keyword>
<feature type="binding site" evidence="12">
    <location>
        <begin position="227"/>
        <end position="232"/>
    </location>
    <ligand>
        <name>ATP</name>
        <dbReference type="ChEBI" id="CHEBI:30616"/>
    </ligand>
</feature>
<dbReference type="GO" id="GO:0005829">
    <property type="term" value="C:cytosol"/>
    <property type="evidence" value="ECO:0007669"/>
    <property type="project" value="TreeGrafter"/>
</dbReference>
<feature type="binding site" evidence="12">
    <location>
        <position position="289"/>
    </location>
    <ligand>
        <name>K(+)</name>
        <dbReference type="ChEBI" id="CHEBI:29103"/>
    </ligand>
</feature>
<organism evidence="14 15">
    <name type="scientific">Kolteria novifilia</name>
    <dbReference type="NCBI Taxonomy" id="2527975"/>
    <lineage>
        <taxon>Bacteria</taxon>
        <taxon>Pseudomonadati</taxon>
        <taxon>Planctomycetota</taxon>
        <taxon>Planctomycetia</taxon>
        <taxon>Kolteriales</taxon>
        <taxon>Kolteriaceae</taxon>
        <taxon>Kolteria</taxon>
    </lineage>
</organism>
<keyword evidence="10 12" id="KW-0630">Potassium</keyword>
<dbReference type="RefSeq" id="WP_145258798.1">
    <property type="nucleotide sequence ID" value="NZ_CP036279.1"/>
</dbReference>
<keyword evidence="6 12" id="KW-0547">Nucleotide-binding</keyword>
<keyword evidence="12" id="KW-0963">Cytoplasm</keyword>
<feature type="binding site" evidence="12">
    <location>
        <position position="255"/>
    </location>
    <ligand>
        <name>K(+)</name>
        <dbReference type="ChEBI" id="CHEBI:29103"/>
    </ligand>
</feature>
<comment type="function">
    <text evidence="12">Catalyzes the phosphorylation of ribose at O-5 in a reaction requiring ATP and magnesium. The resulting D-ribose-5-phosphate can then be used either for sythesis of nucleotides, histidine, and tryptophan, or as a component of the pentose phosphate pathway.</text>
</comment>
<keyword evidence="4 12" id="KW-0808">Transferase</keyword>
<dbReference type="Pfam" id="PF00294">
    <property type="entry name" value="PfkB"/>
    <property type="match status" value="1"/>
</dbReference>
<keyword evidence="5 12" id="KW-0479">Metal-binding</keyword>
<comment type="similarity">
    <text evidence="12">Belongs to the carbohydrate kinase PfkB family. Ribokinase subfamily.</text>
</comment>
<protein>
    <recommendedName>
        <fullName evidence="3 12">Ribokinase</fullName>
        <shortName evidence="12">RK</shortName>
        <ecNumber evidence="2 12">2.7.1.15</ecNumber>
    </recommendedName>
</protein>
<evidence type="ECO:0000313" key="14">
    <source>
        <dbReference type="EMBL" id="QDU62211.1"/>
    </source>
</evidence>
<comment type="catalytic activity">
    <reaction evidence="12">
        <text>D-ribose + ATP = D-ribose 5-phosphate + ADP + H(+)</text>
        <dbReference type="Rhea" id="RHEA:13697"/>
        <dbReference type="ChEBI" id="CHEBI:15378"/>
        <dbReference type="ChEBI" id="CHEBI:30616"/>
        <dbReference type="ChEBI" id="CHEBI:47013"/>
        <dbReference type="ChEBI" id="CHEBI:78346"/>
        <dbReference type="ChEBI" id="CHEBI:456216"/>
        <dbReference type="EC" id="2.7.1.15"/>
    </reaction>
</comment>
<feature type="binding site" evidence="12">
    <location>
        <position position="259"/>
    </location>
    <ligand>
        <name>substrate</name>
    </ligand>
</feature>
<dbReference type="InterPro" id="IPR011877">
    <property type="entry name" value="Ribokinase"/>
</dbReference>
<dbReference type="GO" id="GO:0019303">
    <property type="term" value="P:D-ribose catabolic process"/>
    <property type="evidence" value="ECO:0007669"/>
    <property type="project" value="UniProtKB-UniRule"/>
</dbReference>
<evidence type="ECO:0000256" key="3">
    <source>
        <dbReference type="ARBA" id="ARBA00016943"/>
    </source>
</evidence>
<evidence type="ECO:0000256" key="5">
    <source>
        <dbReference type="ARBA" id="ARBA00022723"/>
    </source>
</evidence>
<dbReference type="KEGG" id="knv:Pan216_30780"/>
<dbReference type="SUPFAM" id="SSF53613">
    <property type="entry name" value="Ribokinase-like"/>
    <property type="match status" value="1"/>
</dbReference>
<accession>A0A518B5G1</accession>
<feature type="active site" description="Proton acceptor" evidence="12">
    <location>
        <position position="259"/>
    </location>
</feature>
<keyword evidence="15" id="KW-1185">Reference proteome</keyword>
<comment type="similarity">
    <text evidence="1">Belongs to the carbohydrate kinase pfkB family.</text>
</comment>
<dbReference type="PANTHER" id="PTHR10584">
    <property type="entry name" value="SUGAR KINASE"/>
    <property type="match status" value="1"/>
</dbReference>
<dbReference type="GO" id="GO:0046872">
    <property type="term" value="F:metal ion binding"/>
    <property type="evidence" value="ECO:0007669"/>
    <property type="project" value="UniProtKB-KW"/>
</dbReference>
<evidence type="ECO:0000256" key="6">
    <source>
        <dbReference type="ARBA" id="ARBA00022741"/>
    </source>
</evidence>
<dbReference type="HAMAP" id="MF_01987">
    <property type="entry name" value="Ribokinase"/>
    <property type="match status" value="1"/>
</dbReference>
<evidence type="ECO:0000256" key="2">
    <source>
        <dbReference type="ARBA" id="ARBA00012035"/>
    </source>
</evidence>
<evidence type="ECO:0000256" key="8">
    <source>
        <dbReference type="ARBA" id="ARBA00022840"/>
    </source>
</evidence>
<dbReference type="NCBIfam" id="TIGR02152">
    <property type="entry name" value="D_ribokin_bact"/>
    <property type="match status" value="1"/>
</dbReference>
<comment type="subunit">
    <text evidence="12">Homodimer.</text>
</comment>
<dbReference type="EMBL" id="CP036279">
    <property type="protein sequence ID" value="QDU62211.1"/>
    <property type="molecule type" value="Genomic_DNA"/>
</dbReference>
<evidence type="ECO:0000259" key="13">
    <source>
        <dbReference type="Pfam" id="PF00294"/>
    </source>
</evidence>
<comment type="subcellular location">
    <subcellularLocation>
        <location evidence="12">Cytoplasm</location>
    </subcellularLocation>
</comment>
<feature type="domain" description="Carbohydrate kinase PfkB" evidence="13">
    <location>
        <begin position="7"/>
        <end position="300"/>
    </location>
</feature>
<comment type="caution">
    <text evidence="12">Lacks conserved residue(s) required for the propagation of feature annotation.</text>
</comment>
<dbReference type="InterPro" id="IPR002173">
    <property type="entry name" value="Carboh/pur_kinase_PfkB_CS"/>
</dbReference>
<dbReference type="GO" id="GO:0005524">
    <property type="term" value="F:ATP binding"/>
    <property type="evidence" value="ECO:0007669"/>
    <property type="project" value="UniProtKB-UniRule"/>
</dbReference>
<feature type="binding site" evidence="12">
    <location>
        <begin position="15"/>
        <end position="17"/>
    </location>
    <ligand>
        <name>substrate</name>
    </ligand>
</feature>
<dbReference type="PRINTS" id="PR00990">
    <property type="entry name" value="RIBOKINASE"/>
</dbReference>
<keyword evidence="11 12" id="KW-0119">Carbohydrate metabolism</keyword>
<feature type="binding site" evidence="12">
    <location>
        <position position="294"/>
    </location>
    <ligand>
        <name>K(+)</name>
        <dbReference type="ChEBI" id="CHEBI:29103"/>
    </ligand>
</feature>
<evidence type="ECO:0000256" key="11">
    <source>
        <dbReference type="ARBA" id="ARBA00023277"/>
    </source>
</evidence>
<dbReference type="UniPathway" id="UPA00916">
    <property type="reaction ID" value="UER00889"/>
</dbReference>
<evidence type="ECO:0000256" key="9">
    <source>
        <dbReference type="ARBA" id="ARBA00022842"/>
    </source>
</evidence>
<feature type="binding site" evidence="12">
    <location>
        <begin position="43"/>
        <end position="47"/>
    </location>
    <ligand>
        <name>substrate</name>
    </ligand>
</feature>
<dbReference type="PANTHER" id="PTHR10584:SF166">
    <property type="entry name" value="RIBOKINASE"/>
    <property type="match status" value="1"/>
</dbReference>
<dbReference type="EC" id="2.7.1.15" evidence="2 12"/>
<dbReference type="InterPro" id="IPR029056">
    <property type="entry name" value="Ribokinase-like"/>
</dbReference>
<sequence length="318" mass="32677">MNGESPRVVVVGSINMDLVIDCDRLPSPGETTIARRATESPGGKGANQAVAAARLGGRVAMVGRVGDDAFADRLVENLTREGVDGTFIKRHPDVASGLAIVSVEKGGENAITLVPGANALLSVDDIRAAAELIRSSDVLLVQLEIPIECVVAASTIAREAGVRIILDPAPAPSSFPKELLDVDVICPNQTEAAALLQGDTGTVGSGEEGERAARLLLERGPTNVIVTLGGDGSIVVHEEDVCRIAPFAVEVVDTTAAGDAFAAALAVSWDGECSLTEAARFASAAGAIAASRPGAQPAMPRRSDVERLMGKTDALPFS</sequence>
<evidence type="ECO:0000256" key="12">
    <source>
        <dbReference type="HAMAP-Rule" id="MF_01987"/>
    </source>
</evidence>
<evidence type="ECO:0000313" key="15">
    <source>
        <dbReference type="Proteomes" id="UP000317093"/>
    </source>
</evidence>
<gene>
    <name evidence="12 14" type="primary">rbsK</name>
    <name evidence="14" type="ORF">Pan216_30780</name>
</gene>
<reference evidence="14 15" key="1">
    <citation type="submission" date="2019-02" db="EMBL/GenBank/DDBJ databases">
        <title>Deep-cultivation of Planctomycetes and their phenomic and genomic characterization uncovers novel biology.</title>
        <authorList>
            <person name="Wiegand S."/>
            <person name="Jogler M."/>
            <person name="Boedeker C."/>
            <person name="Pinto D."/>
            <person name="Vollmers J."/>
            <person name="Rivas-Marin E."/>
            <person name="Kohn T."/>
            <person name="Peeters S.H."/>
            <person name="Heuer A."/>
            <person name="Rast P."/>
            <person name="Oberbeckmann S."/>
            <person name="Bunk B."/>
            <person name="Jeske O."/>
            <person name="Meyerdierks A."/>
            <person name="Storesund J.E."/>
            <person name="Kallscheuer N."/>
            <person name="Luecker S."/>
            <person name="Lage O.M."/>
            <person name="Pohl T."/>
            <person name="Merkel B.J."/>
            <person name="Hornburger P."/>
            <person name="Mueller R.-W."/>
            <person name="Bruemmer F."/>
            <person name="Labrenz M."/>
            <person name="Spormann A.M."/>
            <person name="Op den Camp H."/>
            <person name="Overmann J."/>
            <person name="Amann R."/>
            <person name="Jetten M.S.M."/>
            <person name="Mascher T."/>
            <person name="Medema M.H."/>
            <person name="Devos D.P."/>
            <person name="Kaster A.-K."/>
            <person name="Ovreas L."/>
            <person name="Rohde M."/>
            <person name="Galperin M.Y."/>
            <person name="Jogler C."/>
        </authorList>
    </citation>
    <scope>NUCLEOTIDE SEQUENCE [LARGE SCALE GENOMIC DNA]</scope>
    <source>
        <strain evidence="14 15">Pan216</strain>
    </source>
</reference>
<dbReference type="InterPro" id="IPR002139">
    <property type="entry name" value="Ribo/fructo_kinase"/>
</dbReference>
<feature type="binding site" evidence="12">
    <location>
        <position position="292"/>
    </location>
    <ligand>
        <name>K(+)</name>
        <dbReference type="ChEBI" id="CHEBI:29103"/>
    </ligand>
</feature>
<dbReference type="CDD" id="cd01174">
    <property type="entry name" value="ribokinase"/>
    <property type="match status" value="1"/>
</dbReference>
<comment type="activity regulation">
    <text evidence="12">Activated by a monovalent cation that binds near, but not in, the active site. The most likely occupant of the site in vivo is potassium. Ion binding induces a conformational change that may alter substrate affinity.</text>
</comment>
<keyword evidence="7 12" id="KW-0418">Kinase</keyword>
<dbReference type="OrthoDB" id="9775849at2"/>
<dbReference type="AlphaFoldDB" id="A0A518B5G1"/>
<dbReference type="PROSITE" id="PS00584">
    <property type="entry name" value="PFKB_KINASES_2"/>
    <property type="match status" value="1"/>
</dbReference>
<comment type="cofactor">
    <cofactor evidence="12">
        <name>Mg(2+)</name>
        <dbReference type="ChEBI" id="CHEBI:18420"/>
    </cofactor>
    <text evidence="12">Requires a divalent cation, most likely magnesium in vivo, as an electrophilic catalyst to aid phosphoryl group transfer. It is the chelate of the metal and the nucleotide that is the actual substrate.</text>
</comment>
<feature type="binding site" evidence="12">
    <location>
        <position position="253"/>
    </location>
    <ligand>
        <name>K(+)</name>
        <dbReference type="ChEBI" id="CHEBI:29103"/>
    </ligand>
</feature>
<feature type="binding site" evidence="12">
    <location>
        <position position="144"/>
    </location>
    <ligand>
        <name>substrate</name>
    </ligand>
</feature>
<feature type="binding site" evidence="12">
    <location>
        <position position="188"/>
    </location>
    <ligand>
        <name>ATP</name>
        <dbReference type="ChEBI" id="CHEBI:30616"/>
    </ligand>
</feature>
<feature type="binding site" evidence="12">
    <location>
        <begin position="258"/>
        <end position="259"/>
    </location>
    <ligand>
        <name>ATP</name>
        <dbReference type="ChEBI" id="CHEBI:30616"/>
    </ligand>
</feature>
<name>A0A518B5G1_9BACT</name>
<dbReference type="GO" id="GO:0004747">
    <property type="term" value="F:ribokinase activity"/>
    <property type="evidence" value="ECO:0007669"/>
    <property type="project" value="UniProtKB-UniRule"/>
</dbReference>
<dbReference type="Gene3D" id="3.40.1190.20">
    <property type="match status" value="1"/>
</dbReference>
<comment type="pathway">
    <text evidence="12">Carbohydrate metabolism; D-ribose degradation; D-ribose 5-phosphate from beta-D-ribopyranose: step 2/2.</text>
</comment>